<keyword evidence="13" id="KW-0457">Lysine biosynthesis</keyword>
<dbReference type="GO" id="GO:0009088">
    <property type="term" value="P:threonine biosynthetic process"/>
    <property type="evidence" value="ECO:0007669"/>
    <property type="project" value="UniProtKB-UniPathway"/>
</dbReference>
<evidence type="ECO:0000256" key="11">
    <source>
        <dbReference type="ARBA" id="ARBA00022840"/>
    </source>
</evidence>
<evidence type="ECO:0000259" key="19">
    <source>
        <dbReference type="PROSITE" id="PS51671"/>
    </source>
</evidence>
<evidence type="ECO:0000313" key="20">
    <source>
        <dbReference type="EMBL" id="SHJ94567.1"/>
    </source>
</evidence>
<dbReference type="UniPathway" id="UPA00051">
    <property type="reaction ID" value="UER00462"/>
</dbReference>
<dbReference type="NCBIfam" id="TIGR00656">
    <property type="entry name" value="asp_kin_monofn"/>
    <property type="match status" value="1"/>
</dbReference>
<comment type="pathway">
    <text evidence="3 18">Amino-acid biosynthesis; L-methionine biosynthesis via de novo pathway; L-homoserine from L-aspartate: step 1/3.</text>
</comment>
<evidence type="ECO:0000256" key="9">
    <source>
        <dbReference type="ARBA" id="ARBA00022741"/>
    </source>
</evidence>
<comment type="catalytic activity">
    <reaction evidence="14 17">
        <text>L-aspartate + ATP = 4-phospho-L-aspartate + ADP</text>
        <dbReference type="Rhea" id="RHEA:23776"/>
        <dbReference type="ChEBI" id="CHEBI:29991"/>
        <dbReference type="ChEBI" id="CHEBI:30616"/>
        <dbReference type="ChEBI" id="CHEBI:57535"/>
        <dbReference type="ChEBI" id="CHEBI:456216"/>
        <dbReference type="EC" id="2.7.2.4"/>
    </reaction>
</comment>
<dbReference type="GO" id="GO:0009090">
    <property type="term" value="P:homoserine biosynthetic process"/>
    <property type="evidence" value="ECO:0007669"/>
    <property type="project" value="TreeGrafter"/>
</dbReference>
<dbReference type="EMBL" id="FRAF01000006">
    <property type="protein sequence ID" value="SHJ94567.1"/>
    <property type="molecule type" value="Genomic_DNA"/>
</dbReference>
<dbReference type="GO" id="GO:0019877">
    <property type="term" value="P:diaminopimelate biosynthetic process"/>
    <property type="evidence" value="ECO:0007669"/>
    <property type="project" value="UniProtKB-KW"/>
</dbReference>
<dbReference type="NCBIfam" id="NF005155">
    <property type="entry name" value="PRK06635.1-4"/>
    <property type="match status" value="1"/>
</dbReference>
<dbReference type="GO" id="GO:0005829">
    <property type="term" value="C:cytosol"/>
    <property type="evidence" value="ECO:0007669"/>
    <property type="project" value="TreeGrafter"/>
</dbReference>
<dbReference type="PIRSF" id="PIRSF000726">
    <property type="entry name" value="Asp_kin"/>
    <property type="match status" value="1"/>
</dbReference>
<dbReference type="Gene3D" id="3.30.2130.10">
    <property type="entry name" value="VC0802-like"/>
    <property type="match status" value="1"/>
</dbReference>
<dbReference type="PROSITE" id="PS51671">
    <property type="entry name" value="ACT"/>
    <property type="match status" value="1"/>
</dbReference>
<proteinExistence type="inferred from homology"/>
<protein>
    <recommendedName>
        <fullName evidence="17">Aspartokinase</fullName>
        <ecNumber evidence="17">2.7.2.4</ecNumber>
    </recommendedName>
</protein>
<evidence type="ECO:0000256" key="18">
    <source>
        <dbReference type="RuleBase" id="RU004249"/>
    </source>
</evidence>
<feature type="binding site" evidence="16">
    <location>
        <position position="77"/>
    </location>
    <ligand>
        <name>substrate</name>
    </ligand>
</feature>
<gene>
    <name evidence="20" type="ORF">SAMN05443507_10632</name>
</gene>
<dbReference type="GO" id="GO:0005524">
    <property type="term" value="F:ATP binding"/>
    <property type="evidence" value="ECO:0007669"/>
    <property type="project" value="UniProtKB-KW"/>
</dbReference>
<evidence type="ECO:0000256" key="13">
    <source>
        <dbReference type="ARBA" id="ARBA00023154"/>
    </source>
</evidence>
<evidence type="ECO:0000256" key="17">
    <source>
        <dbReference type="RuleBase" id="RU003448"/>
    </source>
</evidence>
<keyword evidence="11 16" id="KW-0067">ATP-binding</keyword>
<feature type="domain" description="ACT" evidence="19">
    <location>
        <begin position="267"/>
        <end position="350"/>
    </location>
</feature>
<evidence type="ECO:0000256" key="3">
    <source>
        <dbReference type="ARBA" id="ARBA00004986"/>
    </source>
</evidence>
<dbReference type="GO" id="GO:0009089">
    <property type="term" value="P:lysine biosynthetic process via diaminopimelate"/>
    <property type="evidence" value="ECO:0007669"/>
    <property type="project" value="UniProtKB-UniPathway"/>
</dbReference>
<dbReference type="UniPathway" id="UPA00050">
    <property type="reaction ID" value="UER00461"/>
</dbReference>
<feature type="binding site" evidence="16">
    <location>
        <begin position="10"/>
        <end position="13"/>
    </location>
    <ligand>
        <name>ATP</name>
        <dbReference type="ChEBI" id="CHEBI:30616"/>
    </ligand>
</feature>
<evidence type="ECO:0000256" key="4">
    <source>
        <dbReference type="ARBA" id="ARBA00005139"/>
    </source>
</evidence>
<dbReference type="PANTHER" id="PTHR21499">
    <property type="entry name" value="ASPARTATE KINASE"/>
    <property type="match status" value="1"/>
</dbReference>
<keyword evidence="8" id="KW-0677">Repeat</keyword>
<dbReference type="InterPro" id="IPR041740">
    <property type="entry name" value="AKii-LysC-BS"/>
</dbReference>
<evidence type="ECO:0000256" key="15">
    <source>
        <dbReference type="ARBA" id="ARBA00063835"/>
    </source>
</evidence>
<dbReference type="CDD" id="cd04923">
    <property type="entry name" value="ACT_AK-LysC-DapG-like_2"/>
    <property type="match status" value="1"/>
</dbReference>
<dbReference type="EC" id="2.7.2.4" evidence="17"/>
<accession>A0A1M6NFV2</accession>
<dbReference type="AlphaFoldDB" id="A0A1M6NFV2"/>
<keyword evidence="10 17" id="KW-0418">Kinase</keyword>
<keyword evidence="6 18" id="KW-0028">Amino-acid biosynthesis</keyword>
<evidence type="ECO:0000256" key="12">
    <source>
        <dbReference type="ARBA" id="ARBA00022915"/>
    </source>
</evidence>
<dbReference type="FunFam" id="3.30.2130.10:FF:000001">
    <property type="entry name" value="Bifunctional aspartokinase/homoserine dehydrogenase"/>
    <property type="match status" value="1"/>
</dbReference>
<dbReference type="InterPro" id="IPR005260">
    <property type="entry name" value="Asp_kin_monofn"/>
</dbReference>
<evidence type="ECO:0000256" key="8">
    <source>
        <dbReference type="ARBA" id="ARBA00022737"/>
    </source>
</evidence>
<keyword evidence="21" id="KW-1185">Reference proteome</keyword>
<dbReference type="CDD" id="cd04261">
    <property type="entry name" value="AAK_AKii-LysC-BS"/>
    <property type="match status" value="1"/>
</dbReference>
<dbReference type="InterPro" id="IPR045865">
    <property type="entry name" value="ACT-like_dom_sf"/>
</dbReference>
<keyword evidence="12" id="KW-0220">Diaminopimelate biosynthesis</keyword>
<dbReference type="RefSeq" id="WP_238413487.1">
    <property type="nucleotide sequence ID" value="NZ_FRAF01000006.1"/>
</dbReference>
<dbReference type="NCBIfam" id="NF005154">
    <property type="entry name" value="PRK06635.1-2"/>
    <property type="match status" value="1"/>
</dbReference>
<dbReference type="Pfam" id="PF22468">
    <property type="entry name" value="ACT_9"/>
    <property type="match status" value="1"/>
</dbReference>
<feature type="binding site" evidence="16">
    <location>
        <position position="50"/>
    </location>
    <ligand>
        <name>substrate</name>
    </ligand>
</feature>
<dbReference type="InterPro" id="IPR001048">
    <property type="entry name" value="Asp/Glu/Uridylate_kinase"/>
</dbReference>
<dbReference type="Proteomes" id="UP000184016">
    <property type="component" value="Unassembled WGS sequence"/>
</dbReference>
<sequence>MQTAPCIVQKFGGTSVGNPERIRHVARRVMEEIDKGNRVVVVVSAMGHSTDELIELAKTISSRPHGREMDALLATGEQVSAALLAMALIELGQPACSLTGWQVGIETNHIYGSARMLRIRTDRLQMLLDAGKVPVVCGFQGVVDGNITTLGRGGSDTTAVALAAALKAKRCDIYTDVTGVFTTDPRVVPQAQKLSQVSYDEMLELAGLGAQVLHPRAVETAKAFGVPLTVRSTFQHEEGTMVVETVEMVERQKSVTGIAFEREVARLALIGVPLQKHGLAVVFGKLADIGVNVDVIVQSVVQEETVDVSFTVSESDALRSLDALKSLQSELQFSDIQMETGLGKVSIVGAGMITHPGVAAEMFSCLAESGIPVSMVSTSEMKISCMIRGQQVDTAVTALHRQFLEESPTVNTHVEFA</sequence>
<dbReference type="Pfam" id="PF00696">
    <property type="entry name" value="AA_kinase"/>
    <property type="match status" value="1"/>
</dbReference>
<comment type="pathway">
    <text evidence="2 18">Amino-acid biosynthesis; L-lysine biosynthesis via DAP pathway; (S)-tetrahydrodipicolinate from L-aspartate: step 1/4.</text>
</comment>
<dbReference type="FunFam" id="3.40.1160.10:FF:000002">
    <property type="entry name" value="Aspartokinase"/>
    <property type="match status" value="1"/>
</dbReference>
<organism evidence="20 21">
    <name type="scientific">Alicyclobacillus tolerans</name>
    <dbReference type="NCBI Taxonomy" id="90970"/>
    <lineage>
        <taxon>Bacteria</taxon>
        <taxon>Bacillati</taxon>
        <taxon>Bacillota</taxon>
        <taxon>Bacilli</taxon>
        <taxon>Bacillales</taxon>
        <taxon>Alicyclobacillaceae</taxon>
        <taxon>Alicyclobacillus</taxon>
    </lineage>
</organism>
<reference evidence="21" key="1">
    <citation type="submission" date="2016-11" db="EMBL/GenBank/DDBJ databases">
        <authorList>
            <person name="Varghese N."/>
            <person name="Submissions S."/>
        </authorList>
    </citation>
    <scope>NUCLEOTIDE SEQUENCE [LARGE SCALE GENOMIC DNA]</scope>
    <source>
        <strain evidence="21">USBA-503</strain>
    </source>
</reference>
<evidence type="ECO:0000256" key="16">
    <source>
        <dbReference type="PIRSR" id="PIRSR000726-1"/>
    </source>
</evidence>
<dbReference type="Gene3D" id="3.40.1160.10">
    <property type="entry name" value="Acetylglutamate kinase-like"/>
    <property type="match status" value="1"/>
</dbReference>
<feature type="binding site" evidence="16">
    <location>
        <position position="186"/>
    </location>
    <ligand>
        <name>ATP</name>
        <dbReference type="ChEBI" id="CHEBI:30616"/>
    </ligand>
</feature>
<comment type="subunit">
    <text evidence="15">Tetramer consisting of 2 isoforms Alpha (catalytic and regulation) and of a homodimer of 2 isoforms Beta (regulation).</text>
</comment>
<evidence type="ECO:0000256" key="2">
    <source>
        <dbReference type="ARBA" id="ARBA00004766"/>
    </source>
</evidence>
<dbReference type="PANTHER" id="PTHR21499:SF3">
    <property type="entry name" value="ASPARTOKINASE"/>
    <property type="match status" value="1"/>
</dbReference>
<dbReference type="InterPro" id="IPR001341">
    <property type="entry name" value="Asp_kinase"/>
</dbReference>
<comment type="function">
    <text evidence="1">Catalyzes the phosphorylation of the beta-carboxyl group of aspartic acid with ATP to yield 4-phospho-L-aspartate, which is involved in the branched biosynthetic pathway leading to the biosynthesis of amino acids threonine, isoleucine and methionine.</text>
</comment>
<evidence type="ECO:0000256" key="10">
    <source>
        <dbReference type="ARBA" id="ARBA00022777"/>
    </source>
</evidence>
<comment type="similarity">
    <text evidence="5 17">Belongs to the aspartokinase family.</text>
</comment>
<evidence type="ECO:0000256" key="1">
    <source>
        <dbReference type="ARBA" id="ARBA00003121"/>
    </source>
</evidence>
<evidence type="ECO:0000256" key="6">
    <source>
        <dbReference type="ARBA" id="ARBA00022605"/>
    </source>
</evidence>
<comment type="pathway">
    <text evidence="4 18">Amino-acid biosynthesis; L-threonine biosynthesis; L-threonine from L-aspartate: step 1/5.</text>
</comment>
<dbReference type="PROSITE" id="PS00324">
    <property type="entry name" value="ASPARTOKINASE"/>
    <property type="match status" value="1"/>
</dbReference>
<dbReference type="InterPro" id="IPR002912">
    <property type="entry name" value="ACT_dom"/>
</dbReference>
<dbReference type="CDD" id="cd04913">
    <property type="entry name" value="ACT_AKii-LysC-BS-like_1"/>
    <property type="match status" value="1"/>
</dbReference>
<dbReference type="InterPro" id="IPR018042">
    <property type="entry name" value="Aspartate_kinase_CS"/>
</dbReference>
<feature type="binding site" evidence="16">
    <location>
        <begin position="175"/>
        <end position="176"/>
    </location>
    <ligand>
        <name>ATP</name>
        <dbReference type="ChEBI" id="CHEBI:30616"/>
    </ligand>
</feature>
<dbReference type="NCBIfam" id="TIGR00657">
    <property type="entry name" value="asp_kinases"/>
    <property type="match status" value="1"/>
</dbReference>
<keyword evidence="7 17" id="KW-0808">Transferase</keyword>
<dbReference type="InterPro" id="IPR054352">
    <property type="entry name" value="ACT_Aspartokinase"/>
</dbReference>
<dbReference type="STRING" id="1830138.SAMN05443507_10632"/>
<dbReference type="GO" id="GO:0004072">
    <property type="term" value="F:aspartate kinase activity"/>
    <property type="evidence" value="ECO:0007669"/>
    <property type="project" value="UniProtKB-EC"/>
</dbReference>
<keyword evidence="9 16" id="KW-0547">Nucleotide-binding</keyword>
<dbReference type="SUPFAM" id="SSF53633">
    <property type="entry name" value="Carbamate kinase-like"/>
    <property type="match status" value="1"/>
</dbReference>
<evidence type="ECO:0000256" key="14">
    <source>
        <dbReference type="ARBA" id="ARBA00047872"/>
    </source>
</evidence>
<dbReference type="InterPro" id="IPR036393">
    <property type="entry name" value="AceGlu_kinase-like_sf"/>
</dbReference>
<dbReference type="UniPathway" id="UPA00034">
    <property type="reaction ID" value="UER00015"/>
</dbReference>
<name>A0A1M6NFV2_9BACL</name>
<evidence type="ECO:0000313" key="21">
    <source>
        <dbReference type="Proteomes" id="UP000184016"/>
    </source>
</evidence>
<dbReference type="SUPFAM" id="SSF55021">
    <property type="entry name" value="ACT-like"/>
    <property type="match status" value="2"/>
</dbReference>
<evidence type="ECO:0000256" key="7">
    <source>
        <dbReference type="ARBA" id="ARBA00022679"/>
    </source>
</evidence>
<evidence type="ECO:0000256" key="5">
    <source>
        <dbReference type="ARBA" id="ARBA00010122"/>
    </source>
</evidence>